<evidence type="ECO:0000313" key="4">
    <source>
        <dbReference type="Proteomes" id="UP001212997"/>
    </source>
</evidence>
<comment type="caution">
    <text evidence="3">The sequence shown here is derived from an EMBL/GenBank/DDBJ whole genome shotgun (WGS) entry which is preliminary data.</text>
</comment>
<gene>
    <name evidence="3" type="ORF">NLI96_g7725</name>
</gene>
<protein>
    <submittedName>
        <fullName evidence="3">Uncharacterized protein</fullName>
    </submittedName>
</protein>
<name>A0AAD5YCP3_9APHY</name>
<proteinExistence type="predicted"/>
<feature type="compositionally biased region" description="Basic residues" evidence="2">
    <location>
        <begin position="38"/>
        <end position="47"/>
    </location>
</feature>
<evidence type="ECO:0000256" key="1">
    <source>
        <dbReference type="SAM" id="Coils"/>
    </source>
</evidence>
<sequence length="687" mass="77954">MPRHPGEDKPSSSGYSRHTSPYPHGEQAKLRGNFNARHSTRPAKKTRGSPNKGASFLHHLGSPTSLPRVDARRLRSTAPGPPPTGRNAFNRGTAFGYAQAGPSTVPSKAKAFHPPGPSPDTASSSRARNTTGSSFGPPGPPTTWRLRCDPPKPPSVPVPVPGSSFSPINVDVDSDDDVNIEDAFPSAPVVTEPPNPKPKVLTRQYTPFRMPGGPNVDCNDFDSVYTPRTSRFEPVMEDANEHPPPSQPPAPESTFEPREPVGGSSRSTSKNKGKGKSLRPTSSFDFDGFSEAIETVGKTGEMSREKKERLAAKRAEEQTKKHLRYEEARQARAQEKRRQIKAEKKKRLEQDAQAAAEVKRIEKETRDREKEVHELVELWEDFDTKVTRRDRFDKEVKQSLDSGSRSNYLVEKAERFDSEVTESLVKVKPSIEVGQAHCEALRQSRHCNAEVHRTLQQGRHKEAAEQIAQLQAKQDHILAALQEWLSHINVLCRNNEKRPARLDREREERLAREKQREHERRLAREHEERLFREYKERLDREREERLAQERARLARGRAQRFTRTAEEVQAAFAIYESKWATLRDLKTPLERHLTFSDVPWPVFAQVNSTNDLTVAAVKEFLLHPARPLRGRTLRTTIHSDLLCYHDDKFKTSVLDRVGLSEDNREWNKIKEGGGEVIRILTDRSFLP</sequence>
<evidence type="ECO:0000313" key="3">
    <source>
        <dbReference type="EMBL" id="KAJ3481349.1"/>
    </source>
</evidence>
<feature type="compositionally biased region" description="Pro residues" evidence="2">
    <location>
        <begin position="242"/>
        <end position="251"/>
    </location>
</feature>
<feature type="compositionally biased region" description="Basic and acidic residues" evidence="2">
    <location>
        <begin position="301"/>
        <end position="350"/>
    </location>
</feature>
<evidence type="ECO:0000256" key="2">
    <source>
        <dbReference type="SAM" id="MobiDB-lite"/>
    </source>
</evidence>
<feature type="compositionally biased region" description="Pro residues" evidence="2">
    <location>
        <begin position="151"/>
        <end position="160"/>
    </location>
</feature>
<keyword evidence="4" id="KW-1185">Reference proteome</keyword>
<dbReference type="Proteomes" id="UP001212997">
    <property type="component" value="Unassembled WGS sequence"/>
</dbReference>
<reference evidence="3" key="1">
    <citation type="submission" date="2022-07" db="EMBL/GenBank/DDBJ databases">
        <title>Genome Sequence of Physisporinus lineatus.</title>
        <authorList>
            <person name="Buettner E."/>
        </authorList>
    </citation>
    <scope>NUCLEOTIDE SEQUENCE</scope>
    <source>
        <strain evidence="3">VT162</strain>
    </source>
</reference>
<organism evidence="3 4">
    <name type="scientific">Meripilus lineatus</name>
    <dbReference type="NCBI Taxonomy" id="2056292"/>
    <lineage>
        <taxon>Eukaryota</taxon>
        <taxon>Fungi</taxon>
        <taxon>Dikarya</taxon>
        <taxon>Basidiomycota</taxon>
        <taxon>Agaricomycotina</taxon>
        <taxon>Agaricomycetes</taxon>
        <taxon>Polyporales</taxon>
        <taxon>Meripilaceae</taxon>
        <taxon>Meripilus</taxon>
    </lineage>
</organism>
<keyword evidence="1" id="KW-0175">Coiled coil</keyword>
<feature type="compositionally biased region" description="Basic and acidic residues" evidence="2">
    <location>
        <begin position="1"/>
        <end position="10"/>
    </location>
</feature>
<feature type="region of interest" description="Disordered" evidence="2">
    <location>
        <begin position="1"/>
        <end position="353"/>
    </location>
</feature>
<feature type="compositionally biased region" description="Polar residues" evidence="2">
    <location>
        <begin position="120"/>
        <end position="129"/>
    </location>
</feature>
<feature type="coiled-coil region" evidence="1">
    <location>
        <begin position="524"/>
        <end position="551"/>
    </location>
</feature>
<dbReference type="EMBL" id="JANAWD010000326">
    <property type="protein sequence ID" value="KAJ3481349.1"/>
    <property type="molecule type" value="Genomic_DNA"/>
</dbReference>
<feature type="compositionally biased region" description="Low complexity" evidence="2">
    <location>
        <begin position="161"/>
        <end position="171"/>
    </location>
</feature>
<accession>A0AAD5YCP3</accession>
<dbReference type="AlphaFoldDB" id="A0AAD5YCP3"/>